<feature type="region of interest" description="Disordered" evidence="1">
    <location>
        <begin position="924"/>
        <end position="1106"/>
    </location>
</feature>
<gene>
    <name evidence="2" type="ORF">QBZ16_000668</name>
</gene>
<feature type="compositionally biased region" description="Basic residues" evidence="1">
    <location>
        <begin position="1064"/>
        <end position="1095"/>
    </location>
</feature>
<evidence type="ECO:0000313" key="3">
    <source>
        <dbReference type="Proteomes" id="UP001255856"/>
    </source>
</evidence>
<feature type="region of interest" description="Disordered" evidence="1">
    <location>
        <begin position="40"/>
        <end position="78"/>
    </location>
</feature>
<organism evidence="2 3">
    <name type="scientific">Prototheca wickerhamii</name>
    <dbReference type="NCBI Taxonomy" id="3111"/>
    <lineage>
        <taxon>Eukaryota</taxon>
        <taxon>Viridiplantae</taxon>
        <taxon>Chlorophyta</taxon>
        <taxon>core chlorophytes</taxon>
        <taxon>Trebouxiophyceae</taxon>
        <taxon>Chlorellales</taxon>
        <taxon>Chlorellaceae</taxon>
        <taxon>Prototheca</taxon>
    </lineage>
</organism>
<evidence type="ECO:0000313" key="2">
    <source>
        <dbReference type="EMBL" id="KAK2080814.1"/>
    </source>
</evidence>
<accession>A0AAD9INQ2</accession>
<feature type="region of interest" description="Disordered" evidence="1">
    <location>
        <begin position="770"/>
        <end position="799"/>
    </location>
</feature>
<name>A0AAD9INQ2_PROWI</name>
<comment type="caution">
    <text evidence="2">The sequence shown here is derived from an EMBL/GenBank/DDBJ whole genome shotgun (WGS) entry which is preliminary data.</text>
</comment>
<evidence type="ECO:0000256" key="1">
    <source>
        <dbReference type="SAM" id="MobiDB-lite"/>
    </source>
</evidence>
<feature type="region of interest" description="Disordered" evidence="1">
    <location>
        <begin position="152"/>
        <end position="186"/>
    </location>
</feature>
<feature type="compositionally biased region" description="Polar residues" evidence="1">
    <location>
        <begin position="1000"/>
        <end position="1011"/>
    </location>
</feature>
<feature type="compositionally biased region" description="Basic and acidic residues" evidence="1">
    <location>
        <begin position="1096"/>
        <end position="1106"/>
    </location>
</feature>
<feature type="region of interest" description="Disordered" evidence="1">
    <location>
        <begin position="671"/>
        <end position="740"/>
    </location>
</feature>
<feature type="compositionally biased region" description="Low complexity" evidence="1">
    <location>
        <begin position="843"/>
        <end position="855"/>
    </location>
</feature>
<dbReference type="Proteomes" id="UP001255856">
    <property type="component" value="Unassembled WGS sequence"/>
</dbReference>
<feature type="compositionally biased region" description="Basic and acidic residues" evidence="1">
    <location>
        <begin position="781"/>
        <end position="793"/>
    </location>
</feature>
<feature type="compositionally biased region" description="Low complexity" evidence="1">
    <location>
        <begin position="951"/>
        <end position="969"/>
    </location>
</feature>
<keyword evidence="3" id="KW-1185">Reference proteome</keyword>
<feature type="compositionally biased region" description="Low complexity" evidence="1">
    <location>
        <begin position="341"/>
        <end position="358"/>
    </location>
</feature>
<feature type="region of interest" description="Disordered" evidence="1">
    <location>
        <begin position="304"/>
        <end position="360"/>
    </location>
</feature>
<feature type="region of interest" description="Disordered" evidence="1">
    <location>
        <begin position="833"/>
        <end position="859"/>
    </location>
</feature>
<feature type="compositionally biased region" description="Low complexity" evidence="1">
    <location>
        <begin position="152"/>
        <end position="165"/>
    </location>
</feature>
<feature type="compositionally biased region" description="Basic and acidic residues" evidence="1">
    <location>
        <begin position="673"/>
        <end position="690"/>
    </location>
</feature>
<feature type="compositionally biased region" description="Low complexity" evidence="1">
    <location>
        <begin position="1021"/>
        <end position="1037"/>
    </location>
</feature>
<dbReference type="EMBL" id="JASFZW010000001">
    <property type="protein sequence ID" value="KAK2080814.1"/>
    <property type="molecule type" value="Genomic_DNA"/>
</dbReference>
<proteinExistence type="predicted"/>
<protein>
    <submittedName>
        <fullName evidence="2">Uncharacterized protein</fullName>
    </submittedName>
</protein>
<dbReference type="AlphaFoldDB" id="A0AAD9INQ2"/>
<sequence length="1106" mass="114876">MLGRGKKYKKAKMGEELAMYYNEELKCWLMKGEEDAKRKELASLNAPPPLVKQASLDASPHANGAGGPPPPPMMMAGAAPPSGVASRYAMAPAFGAPASADNPPSALGGLAPPLPAFGGGLKPAMFGANGALPASSNIATFRPLAVASQQDAAEASAAAPDPSSARSTQSAQALGAGPAPPAVESAWAPESIPEDVAVEASSGVSFVATKNISPSSPAAWPPRGAAQFGRPAPADGLDAWRDDPVFQEILAFWSIYRAAGFSGEAMAAWTREYYDPPQAGLDYEAALARPDLRELALEYVDRHPNISRANSPEPRAESSHATDGGWPPAPEGSLAGAGDQGAPAGEALLPGGDLPGAAIDHHEASGAGLDASMPLDEHAVIAPALEAPPEHAHLPGEEGQYGADEAAIGYAEQAYPMYAPNEAYGYEGQAQGHYEGGYEGAETHTYGSGFEGAEAQAIDGAYEGTQAYDGAYQSTEAQAYDGGYPNAEAQAYDGGYPNAEAQAYDGGYQSTEAQAYDGGYHSTEAQAYDGGYQITEAQAYDGDYQSTEAQAYDGSYDHSETHGVYQDQAQHSEAHQVDELGQDFVDQHEEPGDQPPAYVPYEEQAQALPEDAPLPEQPAEPEQPAWSNVYTNIGFDIPGSAEKAPPAGYAAAAVPETHSVDVNAAFEPASTARELRFSPDGESGPTKEEAGEPDTVAWPAGHIAGPATESNGHHLADPSAPGRSWSGFEEEAPDARGLGDIVGGMVGDLLRPGAAEPSGKLETRLAWEQDEAEEAGAPGSPDRDALAHPRGEDSAGPADTVGALFVKPMLANALNWFQEQAAPGELTQHLQPRAEERPAAATDDPLSPVDDPLSPGRLASELGIPKSALTPISAGGALFGAADDLDSLSSTRSVAEVASALQDAAAVAAPSSPPAAEGWEEDDLDLAGVPSPDVGGPPARTQEGWQDFDAFPEPAALAGAFAAATAPHPWAKDQGVEAGDQAWDAGEHRETAGAGISLPKSHSTASASSPVVNDAQAEPPAFALATGASATKAALEPEALEREAPSPPTPPPRATSRLTSCARGWRRPRRRWPSSRGSARRRSRSRRGSQRAWRRRGSDWPRRGRR</sequence>
<feature type="compositionally biased region" description="Low complexity" evidence="1">
    <location>
        <begin position="1054"/>
        <end position="1063"/>
    </location>
</feature>
<reference evidence="2" key="1">
    <citation type="submission" date="2021-01" db="EMBL/GenBank/DDBJ databases">
        <authorList>
            <person name="Eckstrom K.M.E."/>
        </authorList>
    </citation>
    <scope>NUCLEOTIDE SEQUENCE</scope>
    <source>
        <strain evidence="2">UVCC 0001</strain>
    </source>
</reference>